<dbReference type="PANTHER" id="PTHR47534">
    <property type="entry name" value="YALI0E05731P"/>
    <property type="match status" value="1"/>
</dbReference>
<protein>
    <recommendedName>
        <fullName evidence="4">Ketoreductase (KR) domain-containing protein</fullName>
    </recommendedName>
</protein>
<evidence type="ECO:0000256" key="1">
    <source>
        <dbReference type="ARBA" id="ARBA00023002"/>
    </source>
</evidence>
<dbReference type="EMBL" id="ML993631">
    <property type="protein sequence ID" value="KAF2159920.1"/>
    <property type="molecule type" value="Genomic_DNA"/>
</dbReference>
<name>A0A6A6C199_ZASCE</name>
<sequence length="349" mass="38732">MVAIEAIRKTNADNFTNRPFVAVFVGGTQGIGRYAVEAFAGLYSTQPETSLRVYVVGRRKSSADEVLNSCRARCPHGEFTFVQAANLALIEDVDAVTTTISQLENEKPHPRIDLLVQTQAQILFGARKETKEGLDQLLSLVYYSRIRFIARLLPLLEASTHGARVISIDAAGMEANLFREDLSLRAPSHYSYRNVKSHGAYMTTMAFEHLASQHESVAFVYMSPGMVFGPSYRDPTLPWWFKMCLGVLELLLRWWVAIPPEESGQRTLFLAGRAFPPAGSKNNSVQRAKGTDGATGSGCYAVGSSCDVVEEKKHGALYPKLRNEGFQQEVWAHTMKAFEDIEVGQRFIG</sequence>
<dbReference type="GO" id="GO:0016491">
    <property type="term" value="F:oxidoreductase activity"/>
    <property type="evidence" value="ECO:0007669"/>
    <property type="project" value="UniProtKB-KW"/>
</dbReference>
<evidence type="ECO:0000313" key="2">
    <source>
        <dbReference type="EMBL" id="KAF2159920.1"/>
    </source>
</evidence>
<dbReference type="OrthoDB" id="2898509at2759"/>
<dbReference type="InterPro" id="IPR036291">
    <property type="entry name" value="NAD(P)-bd_dom_sf"/>
</dbReference>
<dbReference type="RefSeq" id="XP_033660809.1">
    <property type="nucleotide sequence ID" value="XM_033809518.1"/>
</dbReference>
<dbReference type="PANTHER" id="PTHR47534:SF3">
    <property type="entry name" value="ALCOHOL DEHYDROGENASE-LIKE C-TERMINAL DOMAIN-CONTAINING PROTEIN"/>
    <property type="match status" value="1"/>
</dbReference>
<dbReference type="Gene3D" id="3.40.50.720">
    <property type="entry name" value="NAD(P)-binding Rossmann-like Domain"/>
    <property type="match status" value="1"/>
</dbReference>
<dbReference type="GeneID" id="54562790"/>
<dbReference type="AlphaFoldDB" id="A0A6A6C199"/>
<dbReference type="InterPro" id="IPR052228">
    <property type="entry name" value="Sec_Metab_Biosynth_Oxidored"/>
</dbReference>
<reference evidence="2" key="1">
    <citation type="journal article" date="2020" name="Stud. Mycol.">
        <title>101 Dothideomycetes genomes: a test case for predicting lifestyles and emergence of pathogens.</title>
        <authorList>
            <person name="Haridas S."/>
            <person name="Albert R."/>
            <person name="Binder M."/>
            <person name="Bloem J."/>
            <person name="Labutti K."/>
            <person name="Salamov A."/>
            <person name="Andreopoulos B."/>
            <person name="Baker S."/>
            <person name="Barry K."/>
            <person name="Bills G."/>
            <person name="Bluhm B."/>
            <person name="Cannon C."/>
            <person name="Castanera R."/>
            <person name="Culley D."/>
            <person name="Daum C."/>
            <person name="Ezra D."/>
            <person name="Gonzalez J."/>
            <person name="Henrissat B."/>
            <person name="Kuo A."/>
            <person name="Liang C."/>
            <person name="Lipzen A."/>
            <person name="Lutzoni F."/>
            <person name="Magnuson J."/>
            <person name="Mondo S."/>
            <person name="Nolan M."/>
            <person name="Ohm R."/>
            <person name="Pangilinan J."/>
            <person name="Park H.-J."/>
            <person name="Ramirez L."/>
            <person name="Alfaro M."/>
            <person name="Sun H."/>
            <person name="Tritt A."/>
            <person name="Yoshinaga Y."/>
            <person name="Zwiers L.-H."/>
            <person name="Turgeon B."/>
            <person name="Goodwin S."/>
            <person name="Spatafora J."/>
            <person name="Crous P."/>
            <person name="Grigoriev I."/>
        </authorList>
    </citation>
    <scope>NUCLEOTIDE SEQUENCE</scope>
    <source>
        <strain evidence="2">ATCC 36951</strain>
    </source>
</reference>
<evidence type="ECO:0000313" key="3">
    <source>
        <dbReference type="Proteomes" id="UP000799537"/>
    </source>
</evidence>
<keyword evidence="1" id="KW-0560">Oxidoreductase</keyword>
<accession>A0A6A6C199</accession>
<gene>
    <name evidence="2" type="ORF">M409DRAFT_29529</name>
</gene>
<keyword evidence="3" id="KW-1185">Reference proteome</keyword>
<dbReference type="SUPFAM" id="SSF51735">
    <property type="entry name" value="NAD(P)-binding Rossmann-fold domains"/>
    <property type="match status" value="1"/>
</dbReference>
<evidence type="ECO:0008006" key="4">
    <source>
        <dbReference type="Google" id="ProtNLM"/>
    </source>
</evidence>
<proteinExistence type="predicted"/>
<organism evidence="2 3">
    <name type="scientific">Zasmidium cellare ATCC 36951</name>
    <dbReference type="NCBI Taxonomy" id="1080233"/>
    <lineage>
        <taxon>Eukaryota</taxon>
        <taxon>Fungi</taxon>
        <taxon>Dikarya</taxon>
        <taxon>Ascomycota</taxon>
        <taxon>Pezizomycotina</taxon>
        <taxon>Dothideomycetes</taxon>
        <taxon>Dothideomycetidae</taxon>
        <taxon>Mycosphaerellales</taxon>
        <taxon>Mycosphaerellaceae</taxon>
        <taxon>Zasmidium</taxon>
    </lineage>
</organism>
<dbReference type="Proteomes" id="UP000799537">
    <property type="component" value="Unassembled WGS sequence"/>
</dbReference>